<accession>A0ABV6AYH4</accession>
<name>A0ABV6AYH4_9DEIO</name>
<evidence type="ECO:0000256" key="1">
    <source>
        <dbReference type="SAM" id="Phobius"/>
    </source>
</evidence>
<keyword evidence="1" id="KW-0812">Transmembrane</keyword>
<dbReference type="RefSeq" id="WP_380009636.1">
    <property type="nucleotide sequence ID" value="NZ_JBHLYR010000032.1"/>
</dbReference>
<evidence type="ECO:0008006" key="4">
    <source>
        <dbReference type="Google" id="ProtNLM"/>
    </source>
</evidence>
<organism evidence="2 3">
    <name type="scientific">Deinococcus oregonensis</name>
    <dbReference type="NCBI Taxonomy" id="1805970"/>
    <lineage>
        <taxon>Bacteria</taxon>
        <taxon>Thermotogati</taxon>
        <taxon>Deinococcota</taxon>
        <taxon>Deinococci</taxon>
        <taxon>Deinococcales</taxon>
        <taxon>Deinococcaceae</taxon>
        <taxon>Deinococcus</taxon>
    </lineage>
</organism>
<evidence type="ECO:0000313" key="2">
    <source>
        <dbReference type="EMBL" id="MFB9992538.1"/>
    </source>
</evidence>
<dbReference type="EMBL" id="JBHLYR010000032">
    <property type="protein sequence ID" value="MFB9992538.1"/>
    <property type="molecule type" value="Genomic_DNA"/>
</dbReference>
<keyword evidence="3" id="KW-1185">Reference proteome</keyword>
<keyword evidence="1" id="KW-0472">Membrane</keyword>
<keyword evidence="1" id="KW-1133">Transmembrane helix</keyword>
<evidence type="ECO:0000313" key="3">
    <source>
        <dbReference type="Proteomes" id="UP001589733"/>
    </source>
</evidence>
<reference evidence="2 3" key="1">
    <citation type="submission" date="2024-09" db="EMBL/GenBank/DDBJ databases">
        <authorList>
            <person name="Sun Q."/>
            <person name="Mori K."/>
        </authorList>
    </citation>
    <scope>NUCLEOTIDE SEQUENCE [LARGE SCALE GENOMIC DNA]</scope>
    <source>
        <strain evidence="2 3">JCM 13503</strain>
    </source>
</reference>
<proteinExistence type="predicted"/>
<dbReference type="Proteomes" id="UP001589733">
    <property type="component" value="Unassembled WGS sequence"/>
</dbReference>
<protein>
    <recommendedName>
        <fullName evidence="4">Transposase</fullName>
    </recommendedName>
</protein>
<comment type="caution">
    <text evidence="2">The sequence shown here is derived from an EMBL/GenBank/DDBJ whole genome shotgun (WGS) entry which is preliminary data.</text>
</comment>
<sequence>MHQAIKGRGFDLDATRLTDGDRLSLLFGVVALAFIWCCVSGEFVATNSPPKTLKHGYSAKSVFRLGLDALGVVLSRRPRHQHPSRPTFLQLLATFDP</sequence>
<feature type="transmembrane region" description="Helical" evidence="1">
    <location>
        <begin position="25"/>
        <end position="45"/>
    </location>
</feature>
<gene>
    <name evidence="2" type="ORF">ACFFLM_11230</name>
</gene>